<gene>
    <name evidence="2" type="ORF">GMARGA_LOCUS15475</name>
</gene>
<comment type="caution">
    <text evidence="2">The sequence shown here is derived from an EMBL/GenBank/DDBJ whole genome shotgun (WGS) entry which is preliminary data.</text>
</comment>
<reference evidence="2 3" key="1">
    <citation type="submission" date="2021-06" db="EMBL/GenBank/DDBJ databases">
        <authorList>
            <person name="Kallberg Y."/>
            <person name="Tangrot J."/>
            <person name="Rosling A."/>
        </authorList>
    </citation>
    <scope>NUCLEOTIDE SEQUENCE [LARGE SCALE GENOMIC DNA]</scope>
    <source>
        <strain evidence="2 3">120-4 pot B 10/14</strain>
    </source>
</reference>
<evidence type="ECO:0000256" key="1">
    <source>
        <dbReference type="SAM" id="MobiDB-lite"/>
    </source>
</evidence>
<feature type="non-terminal residue" evidence="2">
    <location>
        <position position="410"/>
    </location>
</feature>
<name>A0ABN7V8E9_GIGMA</name>
<proteinExistence type="predicted"/>
<evidence type="ECO:0000313" key="2">
    <source>
        <dbReference type="EMBL" id="CAG8741919.1"/>
    </source>
</evidence>
<protein>
    <submittedName>
        <fullName evidence="2">31369_t:CDS:1</fullName>
    </submittedName>
</protein>
<keyword evidence="3" id="KW-1185">Reference proteome</keyword>
<sequence>MKNLTINRINTQSEHSNGGTPVNMHIKNQSHIMVELDNISFNIEYMNQKIGKISSSKFKQDCNALSFNRILLPDSKERLDFVSKLLANNEVSLSFVRQNNIYSSIFWLQSALDRVSLNVTVLKRSYMSFNCEVHIDEIDFQSQENSQFQNFKSHDLKLADITIPDTKVSDIFNIVSCASFEIRPEFISLFRNFLAKLTILSTVPSSSDIDNFEKQIKEGYIKENVITVKEFKLSSDHDEREVGIKVITKYLKRELIDITIKGNMESIKKTKSIYLLKEVFKYIKFDVSLLGNQDPCPLVTGVYFLLFSSNGAFTFYNPFNTNVHIIKITSAKIKVDDKSIADAISELDNDCVIESKKDKRIQVPEVSINIVNAIRKLIKVIFRKLKVNIKCMIKVGIGVIDDKYIIDIEY</sequence>
<organism evidence="2 3">
    <name type="scientific">Gigaspora margarita</name>
    <dbReference type="NCBI Taxonomy" id="4874"/>
    <lineage>
        <taxon>Eukaryota</taxon>
        <taxon>Fungi</taxon>
        <taxon>Fungi incertae sedis</taxon>
        <taxon>Mucoromycota</taxon>
        <taxon>Glomeromycotina</taxon>
        <taxon>Glomeromycetes</taxon>
        <taxon>Diversisporales</taxon>
        <taxon>Gigasporaceae</taxon>
        <taxon>Gigaspora</taxon>
    </lineage>
</organism>
<evidence type="ECO:0000313" key="3">
    <source>
        <dbReference type="Proteomes" id="UP000789901"/>
    </source>
</evidence>
<accession>A0ABN7V8E9</accession>
<feature type="region of interest" description="Disordered" evidence="1">
    <location>
        <begin position="1"/>
        <end position="22"/>
    </location>
</feature>
<dbReference type="Proteomes" id="UP000789901">
    <property type="component" value="Unassembled WGS sequence"/>
</dbReference>
<dbReference type="EMBL" id="CAJVQB010010672">
    <property type="protein sequence ID" value="CAG8741919.1"/>
    <property type="molecule type" value="Genomic_DNA"/>
</dbReference>